<name>A0A3D8VSF9_9BACI</name>
<dbReference type="EMBL" id="QTLC01000019">
    <property type="protein sequence ID" value="RDY72165.1"/>
    <property type="molecule type" value="Genomic_DNA"/>
</dbReference>
<evidence type="ECO:0000313" key="2">
    <source>
        <dbReference type="Proteomes" id="UP000257032"/>
    </source>
</evidence>
<reference evidence="1 2" key="1">
    <citation type="submission" date="2018-08" db="EMBL/GenBank/DDBJ databases">
        <title>Genome sequence of strict halophilic Halobacillus trueperi SS1 isolated from Lunsu, a salty water body of North West Himalayas.</title>
        <authorList>
            <person name="Gupta S."/>
            <person name="Sharma P."/>
            <person name="Dev K."/>
            <person name="Baumler D."/>
            <person name="Sourirajan A."/>
        </authorList>
    </citation>
    <scope>NUCLEOTIDE SEQUENCE [LARGE SCALE GENOMIC DNA]</scope>
    <source>
        <strain evidence="1 2">SS1</strain>
    </source>
</reference>
<proteinExistence type="predicted"/>
<sequence>MEDSISRITLRGCVKNFAFHGAVAQPPLFCHIMFSKSPSKETVEFDWQSYKQFVGLFIRSLLIRRTFRESFYNKGRLAMGETPISVKVHEPDK</sequence>
<protein>
    <submittedName>
        <fullName evidence="1">Uncharacterized protein</fullName>
    </submittedName>
</protein>
<organism evidence="1 2">
    <name type="scientific">Halobacillus trueperi</name>
    <dbReference type="NCBI Taxonomy" id="156205"/>
    <lineage>
        <taxon>Bacteria</taxon>
        <taxon>Bacillati</taxon>
        <taxon>Bacillota</taxon>
        <taxon>Bacilli</taxon>
        <taxon>Bacillales</taxon>
        <taxon>Bacillaceae</taxon>
        <taxon>Halobacillus</taxon>
    </lineage>
</organism>
<dbReference type="AlphaFoldDB" id="A0A3D8VSF9"/>
<gene>
    <name evidence="1" type="ORF">DXT76_03475</name>
</gene>
<dbReference type="Proteomes" id="UP000257032">
    <property type="component" value="Unassembled WGS sequence"/>
</dbReference>
<comment type="caution">
    <text evidence="1">The sequence shown here is derived from an EMBL/GenBank/DDBJ whole genome shotgun (WGS) entry which is preliminary data.</text>
</comment>
<accession>A0A3D8VSF9</accession>
<evidence type="ECO:0000313" key="1">
    <source>
        <dbReference type="EMBL" id="RDY72165.1"/>
    </source>
</evidence>